<accession>A0A2C9CW54</accession>
<evidence type="ECO:0000313" key="3">
    <source>
        <dbReference type="Proteomes" id="UP000220034"/>
    </source>
</evidence>
<keyword evidence="3" id="KW-1185">Reference proteome</keyword>
<dbReference type="EMBL" id="OCTN01000011">
    <property type="protein sequence ID" value="SOH95440.1"/>
    <property type="molecule type" value="Genomic_DNA"/>
</dbReference>
<evidence type="ECO:0000313" key="2">
    <source>
        <dbReference type="EMBL" id="SOH95440.1"/>
    </source>
</evidence>
<dbReference type="PANTHER" id="PTHR45947">
    <property type="entry name" value="SULFOQUINOVOSYL TRANSFERASE SQD2"/>
    <property type="match status" value="1"/>
</dbReference>
<evidence type="ECO:0000259" key="1">
    <source>
        <dbReference type="Pfam" id="PF13439"/>
    </source>
</evidence>
<dbReference type="SUPFAM" id="SSF53756">
    <property type="entry name" value="UDP-Glycosyltransferase/glycogen phosphorylase"/>
    <property type="match status" value="1"/>
</dbReference>
<dbReference type="Pfam" id="PF13439">
    <property type="entry name" value="Glyco_transf_4"/>
    <property type="match status" value="1"/>
</dbReference>
<dbReference type="InterPro" id="IPR028098">
    <property type="entry name" value="Glyco_trans_4-like_N"/>
</dbReference>
<dbReference type="Gene3D" id="3.40.50.2000">
    <property type="entry name" value="Glycogen Phosphorylase B"/>
    <property type="match status" value="2"/>
</dbReference>
<proteinExistence type="predicted"/>
<name>A0A2C9CW54_9RHOB</name>
<dbReference type="GO" id="GO:0016757">
    <property type="term" value="F:glycosyltransferase activity"/>
    <property type="evidence" value="ECO:0007669"/>
    <property type="project" value="UniProtKB-ARBA"/>
</dbReference>
<dbReference type="InterPro" id="IPR050194">
    <property type="entry name" value="Glycosyltransferase_grp1"/>
</dbReference>
<organism evidence="2 3">
    <name type="scientific">Pontivivens marinum</name>
    <dbReference type="NCBI Taxonomy" id="1690039"/>
    <lineage>
        <taxon>Bacteria</taxon>
        <taxon>Pseudomonadati</taxon>
        <taxon>Pseudomonadota</taxon>
        <taxon>Alphaproteobacteria</taxon>
        <taxon>Rhodobacterales</taxon>
        <taxon>Paracoccaceae</taxon>
        <taxon>Pontivivens</taxon>
    </lineage>
</organism>
<dbReference type="Pfam" id="PF13692">
    <property type="entry name" value="Glyco_trans_1_4"/>
    <property type="match status" value="1"/>
</dbReference>
<dbReference type="CDD" id="cd03801">
    <property type="entry name" value="GT4_PimA-like"/>
    <property type="match status" value="1"/>
</dbReference>
<dbReference type="AlphaFoldDB" id="A0A2C9CW54"/>
<keyword evidence="2" id="KW-0808">Transferase</keyword>
<dbReference type="OrthoDB" id="529131at2"/>
<protein>
    <submittedName>
        <fullName evidence="2">Glycosyltransferase involved in cell wall bisynthesis</fullName>
    </submittedName>
</protein>
<feature type="domain" description="Glycosyltransferase subfamily 4-like N-terminal" evidence="1">
    <location>
        <begin position="36"/>
        <end position="183"/>
    </location>
</feature>
<sequence length="384" mass="42971">MAPLRIAGASRLQASARANGVNKNSMKILHVCETAIGGVSTYLQNFDSHTPDRVHNVFLFPEGHAQDLPDTMHHSTFASEKRGLKSIWNMLVQSRRMLRETEPDIVFFHSTFSLAALVFLRLAGWRGKGVYIAHSWAISRYENKTGVQARCVRLIEGHLCALADLVLNIGRADERLARTLGYRGVHKTLENAVAPTQELARSTNRPSIDPDRLNLLFVGRFDRQKGLDILLGAFRRTTEHRTDLALHVVGAKVRNDGGDIDLPRGVTLSGWAEKGSMDSWYAHADALVVPSRWEGLPLVIPEALRNGTPVICSRRSAMDELIEEGISGYSFDLTEDDLFEMLLSLRKSTLQTMRGNALESYQRDFTIEVWQERLTGILDELVNA</sequence>
<gene>
    <name evidence="2" type="ORF">SAMN06273572_11119</name>
</gene>
<dbReference type="PANTHER" id="PTHR45947:SF3">
    <property type="entry name" value="SULFOQUINOVOSYL TRANSFERASE SQD2"/>
    <property type="match status" value="1"/>
</dbReference>
<dbReference type="Proteomes" id="UP000220034">
    <property type="component" value="Unassembled WGS sequence"/>
</dbReference>
<reference evidence="3" key="1">
    <citation type="submission" date="2017-09" db="EMBL/GenBank/DDBJ databases">
        <authorList>
            <person name="Varghese N."/>
            <person name="Submissions S."/>
        </authorList>
    </citation>
    <scope>NUCLEOTIDE SEQUENCE [LARGE SCALE GENOMIC DNA]</scope>
    <source>
        <strain evidence="3">C7</strain>
    </source>
</reference>